<dbReference type="InterPro" id="IPR013786">
    <property type="entry name" value="AcylCoA_DH/ox_N"/>
</dbReference>
<accession>A0ABP3ZZQ5</accession>
<comment type="caution">
    <text evidence="2">The sequence shown here is derived from an EMBL/GenBank/DDBJ whole genome shotgun (WGS) entry which is preliminary data.</text>
</comment>
<dbReference type="Gene3D" id="2.40.110.10">
    <property type="entry name" value="Butyryl-CoA Dehydrogenase, subunit A, domain 2"/>
    <property type="match status" value="1"/>
</dbReference>
<dbReference type="Gene3D" id="1.10.540.10">
    <property type="entry name" value="Acyl-CoA dehydrogenase/oxidase, N-terminal domain"/>
    <property type="match status" value="1"/>
</dbReference>
<proteinExistence type="predicted"/>
<keyword evidence="3" id="KW-1185">Reference proteome</keyword>
<dbReference type="Pfam" id="PF02771">
    <property type="entry name" value="Acyl-CoA_dh_N"/>
    <property type="match status" value="1"/>
</dbReference>
<dbReference type="InterPro" id="IPR009100">
    <property type="entry name" value="AcylCoA_DH/oxidase_NM_dom_sf"/>
</dbReference>
<dbReference type="InterPro" id="IPR046373">
    <property type="entry name" value="Acyl-CoA_Oxase/DH_mid-dom_sf"/>
</dbReference>
<dbReference type="Proteomes" id="UP001500542">
    <property type="component" value="Unassembled WGS sequence"/>
</dbReference>
<dbReference type="EMBL" id="BAAAHK010000003">
    <property type="protein sequence ID" value="GAA0928818.1"/>
    <property type="molecule type" value="Genomic_DNA"/>
</dbReference>
<dbReference type="InterPro" id="IPR037069">
    <property type="entry name" value="AcylCoA_DH/ox_N_sf"/>
</dbReference>
<feature type="domain" description="Acyl-CoA dehydrogenase/oxidase N-terminal" evidence="1">
    <location>
        <begin position="5"/>
        <end position="82"/>
    </location>
</feature>
<reference evidence="3" key="1">
    <citation type="journal article" date="2019" name="Int. J. Syst. Evol. Microbiol.">
        <title>The Global Catalogue of Microorganisms (GCM) 10K type strain sequencing project: providing services to taxonomists for standard genome sequencing and annotation.</title>
        <authorList>
            <consortium name="The Broad Institute Genomics Platform"/>
            <consortium name="The Broad Institute Genome Sequencing Center for Infectious Disease"/>
            <person name="Wu L."/>
            <person name="Ma J."/>
        </authorList>
    </citation>
    <scope>NUCLEOTIDE SEQUENCE [LARGE SCALE GENOMIC DNA]</scope>
    <source>
        <strain evidence="3">JCM 10977</strain>
    </source>
</reference>
<evidence type="ECO:0000313" key="2">
    <source>
        <dbReference type="EMBL" id="GAA0928818.1"/>
    </source>
</evidence>
<evidence type="ECO:0000313" key="3">
    <source>
        <dbReference type="Proteomes" id="UP001500542"/>
    </source>
</evidence>
<protein>
    <submittedName>
        <fullName evidence="2">Acyl-CoA dehydrogenase family protein</fullName>
    </submittedName>
</protein>
<evidence type="ECO:0000259" key="1">
    <source>
        <dbReference type="Pfam" id="PF02771"/>
    </source>
</evidence>
<sequence>MTEPLLDRVQAYADNVLRPRALETDRTGVTEQTVRDLAELGALNHLASAEYGGADLDRGADRRLHELLAGGCYNTWLVWAQHAPQVGRIRQAVEQPGSSFDGELADRLLRGEVLLGVALSDVRRYPERYVAVRRTDGGWVFDGTISWVSGWGLNQWIGVAGVDAGDPARPRVVHALVPIGDGVIGTPLRLGAANGSRTERVQLTGVEAPDRHVIAVQDLDTWRAADVAGAADARAHHFGLAATVLDELRAGPHPAAHKVAEVWAPRVDLIREQAYALTDTVTAAGPDAPQRIDERLALKVAIGDALGVLTRALLISRAGRGLSTDDTAQLHARSALFALVQGQTSAVREAQLRALAT</sequence>
<organism evidence="2 3">
    <name type="scientific">Kribbella koreensis</name>
    <dbReference type="NCBI Taxonomy" id="57909"/>
    <lineage>
        <taxon>Bacteria</taxon>
        <taxon>Bacillati</taxon>
        <taxon>Actinomycetota</taxon>
        <taxon>Actinomycetes</taxon>
        <taxon>Propionibacteriales</taxon>
        <taxon>Kribbellaceae</taxon>
        <taxon>Kribbella</taxon>
    </lineage>
</organism>
<dbReference type="RefSeq" id="WP_343965371.1">
    <property type="nucleotide sequence ID" value="NZ_BAAAHK010000003.1"/>
</dbReference>
<name>A0ABP3ZZQ5_9ACTN</name>
<gene>
    <name evidence="2" type="ORF">GCM10009554_10690</name>
</gene>
<dbReference type="SUPFAM" id="SSF56645">
    <property type="entry name" value="Acyl-CoA dehydrogenase NM domain-like"/>
    <property type="match status" value="1"/>
</dbReference>